<accession>A0A3Q3VQD6</accession>
<dbReference type="AlphaFoldDB" id="A0A3Q3VQD6"/>
<dbReference type="Gene3D" id="1.10.287.210">
    <property type="match status" value="1"/>
</dbReference>
<reference evidence="2" key="2">
    <citation type="submission" date="2025-09" db="UniProtKB">
        <authorList>
            <consortium name="Ensembl"/>
        </authorList>
    </citation>
    <scope>IDENTIFICATION</scope>
</reference>
<name>A0A3Q3VQD6_MOLML</name>
<evidence type="ECO:0000256" key="1">
    <source>
        <dbReference type="SAM" id="MobiDB-lite"/>
    </source>
</evidence>
<evidence type="ECO:0000313" key="3">
    <source>
        <dbReference type="Proteomes" id="UP000261620"/>
    </source>
</evidence>
<evidence type="ECO:0000313" key="2">
    <source>
        <dbReference type="Ensembl" id="ENSMMOP00000003173.1"/>
    </source>
</evidence>
<dbReference type="Ensembl" id="ENSMMOT00000003224.1">
    <property type="protein sequence ID" value="ENSMMOP00000003173.1"/>
    <property type="gene ID" value="ENSMMOG00000002540.1"/>
</dbReference>
<dbReference type="PANTHER" id="PTHR10424:SF80">
    <property type="entry name" value="ENVELOPE GLYCOPROTEIN"/>
    <property type="match status" value="1"/>
</dbReference>
<sequence>MPCPFTNHLTSGEVPDLASQEKETADYVRQLQSAVKFLSPYVQEILIREPSGAPPEEIQEGEWIYRKVFHRTWDEPRSVGPFKVATSSTYSVRVWLDEDQMNTIQFDLCDVINCGGNPTAWRGYDIYVCGFSGGYPGNSRWCPTWNFVWQNTGPWFSPDIRRTADGKLKTAGHFSINPYSPKPKTPNGCHNTSDKSFYLMVGVDVTGKDPLGLLKINLLSSPQNITPAYPRSSSNSRVIPINNKNITVRKLFSIETGYSQGNLWVAGMQEAANNSGIGSCVVCASARPNLILTRTAFEYAKNGTATNGSDVSCMWELMSNENPGSNCSGCDPMYPVTAKGMVPPVFTPTLLTNTTCLARNEPTAGGYNLGQIDINRCSSVINATTLSVNLTTARADVWWYCGQKTLYESLPPHWVGRCALLSLLSPIQVIPISETDITSYVQSRGGTHREKRSVGSFDEGSPVWIDAIGIPCRVPDEYKLADQIAAGWESILVWITPNKNVDRINYLHYNIQRLANCTRDGFEAVHGQLSATSLTADQNRIALDMILAEKGGVCSMFGESCCTFIPNNTAPDGALTKTLNGLRALSNEMKEHSALIVRCIDKALGEIGGKGVPPPYQLNQVESRPLLSEEDLGEPGFRITGGLEEPEGDISHDSLV</sequence>
<dbReference type="Pfam" id="PF00429">
    <property type="entry name" value="TLV_coat"/>
    <property type="match status" value="1"/>
</dbReference>
<feature type="region of interest" description="Disordered" evidence="1">
    <location>
        <begin position="627"/>
        <end position="656"/>
    </location>
</feature>
<organism evidence="2 3">
    <name type="scientific">Mola mola</name>
    <name type="common">Ocean sunfish</name>
    <name type="synonym">Tetraodon mola</name>
    <dbReference type="NCBI Taxonomy" id="94237"/>
    <lineage>
        <taxon>Eukaryota</taxon>
        <taxon>Metazoa</taxon>
        <taxon>Chordata</taxon>
        <taxon>Craniata</taxon>
        <taxon>Vertebrata</taxon>
        <taxon>Euteleostomi</taxon>
        <taxon>Actinopterygii</taxon>
        <taxon>Neopterygii</taxon>
        <taxon>Teleostei</taxon>
        <taxon>Neoteleostei</taxon>
        <taxon>Acanthomorphata</taxon>
        <taxon>Eupercaria</taxon>
        <taxon>Tetraodontiformes</taxon>
        <taxon>Molidae</taxon>
        <taxon>Mola</taxon>
    </lineage>
</organism>
<dbReference type="OMA" id="IQRLANC"/>
<dbReference type="InterPro" id="IPR018154">
    <property type="entry name" value="TLV/ENV_coat_polyprotein"/>
</dbReference>
<keyword evidence="3" id="KW-1185">Reference proteome</keyword>
<dbReference type="STRING" id="94237.ENSMMOP00000003173"/>
<dbReference type="PANTHER" id="PTHR10424">
    <property type="entry name" value="VIRAL ENVELOPE PROTEIN"/>
    <property type="match status" value="1"/>
</dbReference>
<dbReference type="Proteomes" id="UP000261620">
    <property type="component" value="Unplaced"/>
</dbReference>
<proteinExistence type="predicted"/>
<dbReference type="SUPFAM" id="SSF58069">
    <property type="entry name" value="Virus ectodomain"/>
    <property type="match status" value="1"/>
</dbReference>
<reference evidence="2" key="1">
    <citation type="submission" date="2025-08" db="UniProtKB">
        <authorList>
            <consortium name="Ensembl"/>
        </authorList>
    </citation>
    <scope>IDENTIFICATION</scope>
</reference>
<protein>
    <submittedName>
        <fullName evidence="2">Uncharacterized protein</fullName>
    </submittedName>
</protein>